<protein>
    <submittedName>
        <fullName evidence="4">Major royal jelly protein</fullName>
    </submittedName>
</protein>
<evidence type="ECO:0000313" key="5">
    <source>
        <dbReference type="Proteomes" id="UP000243904"/>
    </source>
</evidence>
<dbReference type="InterPro" id="IPR017996">
    <property type="entry name" value="MRJP/yellow-related"/>
</dbReference>
<dbReference type="AlphaFoldDB" id="A0A1H1RA23"/>
<sequence length="383" mass="41984">MPMVKVSLAYAPFGILALAGVLAATPAVAQNAGQENPGKVGPPLETVKAFEDDFRLVGIGVSAKGRVFATAPSSQVRSRYSMVEVNPRTGAVTPYPDAAWNNFNEQGDAKSEWISVQALWVDKADHLWALDSSLSKLDQDRLPPKLVEFDLSTNRVIRQYDFKGVVSAKDSLNDLRIDTAHHYAYLTNIGSKGSLVVLDLKTGKSRQVLVGDRSTFADPKQHLMFGKEIALRPDGSVVAIHADGIALSPDTQWLYYRPLTDHNYWRVPASALRDARLSETELAKKVEYLGSSVLSGGLIMDQHGTLYGGDLENRTVVAITRTPSHTLNTKVFVSDPSKLSWADGFAISGGYLYIADSHLWEIAFKNNLPRSGPFTIFKVKLPR</sequence>
<dbReference type="InterPro" id="IPR011042">
    <property type="entry name" value="6-blade_b-propeller_TolB-like"/>
</dbReference>
<reference evidence="5" key="1">
    <citation type="submission" date="2016-10" db="EMBL/GenBank/DDBJ databases">
        <authorList>
            <person name="Varghese N."/>
            <person name="Submissions S."/>
        </authorList>
    </citation>
    <scope>NUCLEOTIDE SEQUENCE [LARGE SCALE GENOMIC DNA]</scope>
    <source>
        <strain evidence="5">GAS369</strain>
    </source>
</reference>
<keyword evidence="5" id="KW-1185">Reference proteome</keyword>
<proteinExistence type="predicted"/>
<accession>A0A1H1RA23</accession>
<comment type="subcellular location">
    <subcellularLocation>
        <location evidence="1">Secreted</location>
    </subcellularLocation>
</comment>
<feature type="signal peptide" evidence="3">
    <location>
        <begin position="1"/>
        <end position="29"/>
    </location>
</feature>
<keyword evidence="2" id="KW-0964">Secreted</keyword>
<dbReference type="GO" id="GO:0005576">
    <property type="term" value="C:extracellular region"/>
    <property type="evidence" value="ECO:0007669"/>
    <property type="project" value="UniProtKB-SubCell"/>
</dbReference>
<evidence type="ECO:0000256" key="3">
    <source>
        <dbReference type="SAM" id="SignalP"/>
    </source>
</evidence>
<dbReference type="PANTHER" id="PTHR10009:SF18">
    <property type="entry name" value="PROTEIN YELLOW-LIKE PROTEIN"/>
    <property type="match status" value="1"/>
</dbReference>
<dbReference type="Gene3D" id="2.120.10.30">
    <property type="entry name" value="TolB, C-terminal domain"/>
    <property type="match status" value="1"/>
</dbReference>
<evidence type="ECO:0000256" key="2">
    <source>
        <dbReference type="ARBA" id="ARBA00022525"/>
    </source>
</evidence>
<feature type="chain" id="PRO_5009258591" evidence="3">
    <location>
        <begin position="30"/>
        <end position="383"/>
    </location>
</feature>
<evidence type="ECO:0000256" key="1">
    <source>
        <dbReference type="ARBA" id="ARBA00004613"/>
    </source>
</evidence>
<dbReference type="Proteomes" id="UP000243904">
    <property type="component" value="Chromosome I"/>
</dbReference>
<keyword evidence="3" id="KW-0732">Signal</keyword>
<gene>
    <name evidence="4" type="ORF">SAMN05444158_1710</name>
</gene>
<name>A0A1H1RA23_9BRAD</name>
<evidence type="ECO:0000313" key="4">
    <source>
        <dbReference type="EMBL" id="SDS32634.1"/>
    </source>
</evidence>
<dbReference type="PANTHER" id="PTHR10009">
    <property type="entry name" value="PROTEIN YELLOW-RELATED"/>
    <property type="match status" value="1"/>
</dbReference>
<organism evidence="4 5">
    <name type="scientific">Bradyrhizobium canariense</name>
    <dbReference type="NCBI Taxonomy" id="255045"/>
    <lineage>
        <taxon>Bacteria</taxon>
        <taxon>Pseudomonadati</taxon>
        <taxon>Pseudomonadota</taxon>
        <taxon>Alphaproteobacteria</taxon>
        <taxon>Hyphomicrobiales</taxon>
        <taxon>Nitrobacteraceae</taxon>
        <taxon>Bradyrhizobium</taxon>
    </lineage>
</organism>
<dbReference type="EMBL" id="LT629750">
    <property type="protein sequence ID" value="SDS32634.1"/>
    <property type="molecule type" value="Genomic_DNA"/>
</dbReference>
<dbReference type="Pfam" id="PF03022">
    <property type="entry name" value="MRJP"/>
    <property type="match status" value="1"/>
</dbReference>
<dbReference type="SUPFAM" id="SSF63829">
    <property type="entry name" value="Calcium-dependent phosphotriesterase"/>
    <property type="match status" value="1"/>
</dbReference>